<feature type="compositionally biased region" description="Basic and acidic residues" evidence="1">
    <location>
        <begin position="11"/>
        <end position="29"/>
    </location>
</feature>
<evidence type="ECO:0000313" key="2">
    <source>
        <dbReference type="EMBL" id="JAC65142.1"/>
    </source>
</evidence>
<protein>
    <submittedName>
        <fullName evidence="2">Uncharacterized protein</fullName>
    </submittedName>
</protein>
<gene>
    <name evidence="2" type="ORF">TSPGSL018_16710</name>
</gene>
<proteinExistence type="predicted"/>
<dbReference type="Pfam" id="PF14933">
    <property type="entry name" value="CEP19"/>
    <property type="match status" value="1"/>
</dbReference>
<dbReference type="AlphaFoldDB" id="A0A061QWY9"/>
<dbReference type="EMBL" id="GBEZ01021619">
    <property type="protein sequence ID" value="JAC65142.1"/>
    <property type="molecule type" value="Transcribed_RNA"/>
</dbReference>
<feature type="compositionally biased region" description="Polar residues" evidence="1">
    <location>
        <begin position="1"/>
        <end position="10"/>
    </location>
</feature>
<name>A0A061QWY9_9CHLO</name>
<reference evidence="2" key="1">
    <citation type="submission" date="2014-05" db="EMBL/GenBank/DDBJ databases">
        <title>The transcriptome of the halophilic microalga Tetraselmis sp. GSL018 isolated from the Great Salt Lake, Utah.</title>
        <authorList>
            <person name="Jinkerson R.E."/>
            <person name="D'Adamo S."/>
            <person name="Posewitz M.C."/>
        </authorList>
    </citation>
    <scope>NUCLEOTIDE SEQUENCE</scope>
    <source>
        <strain evidence="2">GSL018</strain>
    </source>
</reference>
<accession>A0A061QWY9</accession>
<sequence>MDVQFMQNRVATDDPRFQYDVQKEFHPTEENDWDDGSSDCPDSAGSDNFEWDAL</sequence>
<evidence type="ECO:0000256" key="1">
    <source>
        <dbReference type="SAM" id="MobiDB-lite"/>
    </source>
</evidence>
<dbReference type="InterPro" id="IPR029412">
    <property type="entry name" value="CEP19"/>
</dbReference>
<organism evidence="2">
    <name type="scientific">Tetraselmis sp. GSL018</name>
    <dbReference type="NCBI Taxonomy" id="582737"/>
    <lineage>
        <taxon>Eukaryota</taxon>
        <taxon>Viridiplantae</taxon>
        <taxon>Chlorophyta</taxon>
        <taxon>core chlorophytes</taxon>
        <taxon>Chlorodendrophyceae</taxon>
        <taxon>Chlorodendrales</taxon>
        <taxon>Chlorodendraceae</taxon>
        <taxon>Tetraselmis</taxon>
    </lineage>
</organism>
<feature type="region of interest" description="Disordered" evidence="1">
    <location>
        <begin position="1"/>
        <end position="54"/>
    </location>
</feature>